<dbReference type="AlphaFoldDB" id="A0A8J5SWR5"/>
<sequence length="106" mass="11729">MIVCVVPCPLQSIVLRPLPSRLILSSRFFRVIIGKERDNLGIEVTLGGAILRRRQLHQGLARATMVGEVDGRNRVWRGRWMQRGSSRVMVEAGATTVEGVGGYNEG</sequence>
<dbReference type="EMBL" id="JAAALK010000086">
    <property type="protein sequence ID" value="KAG8082235.1"/>
    <property type="molecule type" value="Genomic_DNA"/>
</dbReference>
<proteinExistence type="predicted"/>
<evidence type="ECO:0000313" key="1">
    <source>
        <dbReference type="EMBL" id="KAG8082235.1"/>
    </source>
</evidence>
<reference evidence="1" key="1">
    <citation type="journal article" date="2021" name="bioRxiv">
        <title>Whole Genome Assembly and Annotation of Northern Wild Rice, Zizania palustris L., Supports a Whole Genome Duplication in the Zizania Genus.</title>
        <authorList>
            <person name="Haas M."/>
            <person name="Kono T."/>
            <person name="Macchietto M."/>
            <person name="Millas R."/>
            <person name="McGilp L."/>
            <person name="Shao M."/>
            <person name="Duquette J."/>
            <person name="Hirsch C.N."/>
            <person name="Kimball J."/>
        </authorList>
    </citation>
    <scope>NUCLEOTIDE SEQUENCE</scope>
    <source>
        <tissue evidence="1">Fresh leaf tissue</tissue>
    </source>
</reference>
<dbReference type="Proteomes" id="UP000729402">
    <property type="component" value="Unassembled WGS sequence"/>
</dbReference>
<accession>A0A8J5SWR5</accession>
<evidence type="ECO:0000313" key="2">
    <source>
        <dbReference type="Proteomes" id="UP000729402"/>
    </source>
</evidence>
<name>A0A8J5SWR5_ZIZPA</name>
<comment type="caution">
    <text evidence="1">The sequence shown here is derived from an EMBL/GenBank/DDBJ whole genome shotgun (WGS) entry which is preliminary data.</text>
</comment>
<protein>
    <submittedName>
        <fullName evidence="1">Uncharacterized protein</fullName>
    </submittedName>
</protein>
<keyword evidence="2" id="KW-1185">Reference proteome</keyword>
<organism evidence="1 2">
    <name type="scientific">Zizania palustris</name>
    <name type="common">Northern wild rice</name>
    <dbReference type="NCBI Taxonomy" id="103762"/>
    <lineage>
        <taxon>Eukaryota</taxon>
        <taxon>Viridiplantae</taxon>
        <taxon>Streptophyta</taxon>
        <taxon>Embryophyta</taxon>
        <taxon>Tracheophyta</taxon>
        <taxon>Spermatophyta</taxon>
        <taxon>Magnoliopsida</taxon>
        <taxon>Liliopsida</taxon>
        <taxon>Poales</taxon>
        <taxon>Poaceae</taxon>
        <taxon>BOP clade</taxon>
        <taxon>Oryzoideae</taxon>
        <taxon>Oryzeae</taxon>
        <taxon>Zizaniinae</taxon>
        <taxon>Zizania</taxon>
    </lineage>
</organism>
<reference evidence="1" key="2">
    <citation type="submission" date="2021-02" db="EMBL/GenBank/DDBJ databases">
        <authorList>
            <person name="Kimball J.A."/>
            <person name="Haas M.W."/>
            <person name="Macchietto M."/>
            <person name="Kono T."/>
            <person name="Duquette J."/>
            <person name="Shao M."/>
        </authorList>
    </citation>
    <scope>NUCLEOTIDE SEQUENCE</scope>
    <source>
        <tissue evidence="1">Fresh leaf tissue</tissue>
    </source>
</reference>
<gene>
    <name evidence="1" type="ORF">GUJ93_ZPchr0014g46983</name>
</gene>